<evidence type="ECO:0000256" key="2">
    <source>
        <dbReference type="SAM" id="Phobius"/>
    </source>
</evidence>
<dbReference type="AlphaFoldDB" id="A0A7M2WRK3"/>
<feature type="transmembrane region" description="Helical" evidence="2">
    <location>
        <begin position="278"/>
        <end position="296"/>
    </location>
</feature>
<dbReference type="Proteomes" id="UP000593765">
    <property type="component" value="Chromosome"/>
</dbReference>
<keyword evidence="5" id="KW-1185">Reference proteome</keyword>
<evidence type="ECO:0000313" key="4">
    <source>
        <dbReference type="EMBL" id="QOV88157.1"/>
    </source>
</evidence>
<feature type="transmembrane region" description="Helical" evidence="2">
    <location>
        <begin position="374"/>
        <end position="396"/>
    </location>
</feature>
<dbReference type="RefSeq" id="WP_206291126.1">
    <property type="nucleotide sequence ID" value="NZ_CP063458.1"/>
</dbReference>
<dbReference type="Pfam" id="PF13795">
    <property type="entry name" value="HupE_UreJ_2"/>
    <property type="match status" value="1"/>
</dbReference>
<feature type="transmembrane region" description="Helical" evidence="2">
    <location>
        <begin position="340"/>
        <end position="362"/>
    </location>
</feature>
<name>A0A7M2WRK3_9BACT</name>
<feature type="compositionally biased region" description="Low complexity" evidence="1">
    <location>
        <begin position="185"/>
        <end position="204"/>
    </location>
</feature>
<dbReference type="KEGG" id="hbs:IPV69_18090"/>
<keyword evidence="2" id="KW-0472">Membrane</keyword>
<protein>
    <submittedName>
        <fullName evidence="4">HupE/UreJ family protein</fullName>
    </submittedName>
</protein>
<dbReference type="InterPro" id="IPR032809">
    <property type="entry name" value="Put_HupE_UreJ"/>
</dbReference>
<feature type="region of interest" description="Disordered" evidence="1">
    <location>
        <begin position="179"/>
        <end position="207"/>
    </location>
</feature>
<evidence type="ECO:0000256" key="1">
    <source>
        <dbReference type="SAM" id="MobiDB-lite"/>
    </source>
</evidence>
<keyword evidence="2" id="KW-0812">Transmembrane</keyword>
<evidence type="ECO:0000313" key="5">
    <source>
        <dbReference type="Proteomes" id="UP000593765"/>
    </source>
</evidence>
<feature type="chain" id="PRO_5034716075" evidence="3">
    <location>
        <begin position="35"/>
        <end position="403"/>
    </location>
</feature>
<gene>
    <name evidence="4" type="ORF">IPV69_18090</name>
</gene>
<evidence type="ECO:0000256" key="3">
    <source>
        <dbReference type="SAM" id="SignalP"/>
    </source>
</evidence>
<proteinExistence type="predicted"/>
<feature type="transmembrane region" description="Helical" evidence="2">
    <location>
        <begin position="249"/>
        <end position="272"/>
    </location>
</feature>
<feature type="transmembrane region" description="Helical" evidence="2">
    <location>
        <begin position="301"/>
        <end position="320"/>
    </location>
</feature>
<accession>A0A7M2WRK3</accession>
<keyword evidence="3" id="KW-0732">Signal</keyword>
<keyword evidence="2" id="KW-1133">Transmembrane helix</keyword>
<organism evidence="4 5">
    <name type="scientific">Humisphaera borealis</name>
    <dbReference type="NCBI Taxonomy" id="2807512"/>
    <lineage>
        <taxon>Bacteria</taxon>
        <taxon>Pseudomonadati</taxon>
        <taxon>Planctomycetota</taxon>
        <taxon>Phycisphaerae</taxon>
        <taxon>Tepidisphaerales</taxon>
        <taxon>Tepidisphaeraceae</taxon>
        <taxon>Humisphaera</taxon>
    </lineage>
</organism>
<feature type="transmembrane region" description="Helical" evidence="2">
    <location>
        <begin position="222"/>
        <end position="242"/>
    </location>
</feature>
<reference evidence="4 5" key="1">
    <citation type="submission" date="2020-10" db="EMBL/GenBank/DDBJ databases">
        <title>Wide distribution of Phycisphaera-like planctomycetes from WD2101 soil group in peatlands and genome analysis of the first cultivated representative.</title>
        <authorList>
            <person name="Dedysh S.N."/>
            <person name="Beletsky A.V."/>
            <person name="Ivanova A."/>
            <person name="Kulichevskaya I.S."/>
            <person name="Suzina N.E."/>
            <person name="Philippov D.A."/>
            <person name="Rakitin A.L."/>
            <person name="Mardanov A.V."/>
            <person name="Ravin N.V."/>
        </authorList>
    </citation>
    <scope>NUCLEOTIDE SEQUENCE [LARGE SCALE GENOMIC DNA]</scope>
    <source>
        <strain evidence="4 5">M1803</strain>
    </source>
</reference>
<feature type="signal peptide" evidence="3">
    <location>
        <begin position="1"/>
        <end position="34"/>
    </location>
</feature>
<sequence length="403" mass="44204">MTDLPNPCNTQLSRLWASLAATLLLLAVARPAAAHPEGFSQGLVIVGASNVTVELTVHTRDLNDWFPPRSFPDYVKGVCEGFEKQAADLYEVQLNHAPAKLASAKAFQPEPGMIQVNLVYPYDGALEEVKLEFLKFRALPRGHQQYIIVTDDRGAAFGADPYRLLVDTIDADRPMSVKDIPPSRWPATRPATTPATTAAATMPADPGPPPEMENRVNFFLDGIGHILFGYDHLLFIAALLLACRNFREAATIVTFFTLAHSVTLTLSAMKLVNISGDIIEPAIAATILIVAVENLIHRPKLAWRCAITLFFGLIHGLGFAKDLREKLASDSFAEIVWPLVQFSAGVETGHLSLVAIALPLLLWAKRREPRFDRIAVPAMSIVISVFGGFWLVTRIWETMHPAG</sequence>
<dbReference type="EMBL" id="CP063458">
    <property type="protein sequence ID" value="QOV88157.1"/>
    <property type="molecule type" value="Genomic_DNA"/>
</dbReference>